<proteinExistence type="predicted"/>
<protein>
    <recommendedName>
        <fullName evidence="13">CHY-type domain-containing protein</fullName>
    </recommendedName>
</protein>
<keyword evidence="12" id="KW-1185">Reference proteome</keyword>
<comment type="pathway">
    <text evidence="2">Protein modification; protein ubiquitination.</text>
</comment>
<dbReference type="Proteomes" id="UP000026961">
    <property type="component" value="Chromosome 3"/>
</dbReference>
<dbReference type="Pfam" id="PF14599">
    <property type="entry name" value="zinc_ribbon_6"/>
    <property type="match status" value="1"/>
</dbReference>
<evidence type="ECO:0000256" key="6">
    <source>
        <dbReference type="ARBA" id="ARBA00022833"/>
    </source>
</evidence>
<dbReference type="Gramene" id="OGLUM03G03510.4">
    <property type="protein sequence ID" value="OGLUM03G03510.4"/>
    <property type="gene ID" value="OGLUM03G03510"/>
</dbReference>
<dbReference type="SMART" id="SM00184">
    <property type="entry name" value="RING"/>
    <property type="match status" value="1"/>
</dbReference>
<organism evidence="11">
    <name type="scientific">Oryza glumipatula</name>
    <dbReference type="NCBI Taxonomy" id="40148"/>
    <lineage>
        <taxon>Eukaryota</taxon>
        <taxon>Viridiplantae</taxon>
        <taxon>Streptophyta</taxon>
        <taxon>Embryophyta</taxon>
        <taxon>Tracheophyta</taxon>
        <taxon>Spermatophyta</taxon>
        <taxon>Magnoliopsida</taxon>
        <taxon>Liliopsida</taxon>
        <taxon>Poales</taxon>
        <taxon>Poaceae</taxon>
        <taxon>BOP clade</taxon>
        <taxon>Oryzoideae</taxon>
        <taxon>Oryzeae</taxon>
        <taxon>Oryzinae</taxon>
        <taxon>Oryza</taxon>
    </lineage>
</organism>
<dbReference type="PROSITE" id="PS50089">
    <property type="entry name" value="ZF_RING_2"/>
    <property type="match status" value="1"/>
</dbReference>
<dbReference type="Gene3D" id="2.20.28.10">
    <property type="match status" value="1"/>
</dbReference>
<comment type="subcellular location">
    <subcellularLocation>
        <location evidence="1">Nucleus</location>
    </subcellularLocation>
</comment>
<dbReference type="Pfam" id="PF05495">
    <property type="entry name" value="zf-CHY"/>
    <property type="match status" value="1"/>
</dbReference>
<evidence type="ECO:0000256" key="5">
    <source>
        <dbReference type="ARBA" id="ARBA00022786"/>
    </source>
</evidence>
<dbReference type="GO" id="GO:0006511">
    <property type="term" value="P:ubiquitin-dependent protein catabolic process"/>
    <property type="evidence" value="ECO:0007669"/>
    <property type="project" value="TreeGrafter"/>
</dbReference>
<evidence type="ECO:0000256" key="2">
    <source>
        <dbReference type="ARBA" id="ARBA00004906"/>
    </source>
</evidence>
<evidence type="ECO:0000256" key="1">
    <source>
        <dbReference type="ARBA" id="ARBA00004123"/>
    </source>
</evidence>
<dbReference type="AlphaFoldDB" id="A0A0D9Z211"/>
<evidence type="ECO:0008006" key="13">
    <source>
        <dbReference type="Google" id="ProtNLM"/>
    </source>
</evidence>
<evidence type="ECO:0000256" key="3">
    <source>
        <dbReference type="ARBA" id="ARBA00022723"/>
    </source>
</evidence>
<dbReference type="InterPro" id="IPR008913">
    <property type="entry name" value="Znf_CHY"/>
</dbReference>
<sequence length="376" mass="42006">MGSRTRVGDARPARLLYLLRHIKTKRHRMLRDPLSPSFFSSSLNRAAPRLPKYITVGAAVRRAVRAAGAGRARARSLGQSVSLREERGGPWQAWRTTRCRPSAAAAAAAASCRGREIIGLTGGRRTQVLRATIPENSVSGSSVRGKLREMEMDLAVEQYGCVHYRRKCKIRAPCCGEIFDCRHCHNEAKDSLEVSISDRHEIPRHEIKLVICSLCNKEQDVQQDCSNCGACLGCCYSYVLKDSHHCVERAMHHNCPVCFEYLFDSTKDISALHCGHTIHLECLYEMRSHQQFSCPVCLRSACDMSHAWQKLDQEVAASPMPVIYQKKMSNQIWILCNDCGTTSNVQFHILGHKCPGCSSYNTRQTRAAPAAACSRV</sequence>
<dbReference type="InterPro" id="IPR039512">
    <property type="entry name" value="RCHY1_zinc-ribbon"/>
</dbReference>
<dbReference type="GO" id="GO:0008270">
    <property type="term" value="F:zinc ion binding"/>
    <property type="evidence" value="ECO:0007669"/>
    <property type="project" value="UniProtKB-KW"/>
</dbReference>
<dbReference type="Pfam" id="PF13639">
    <property type="entry name" value="zf-RING_2"/>
    <property type="match status" value="1"/>
</dbReference>
<keyword evidence="7" id="KW-0539">Nucleus</keyword>
<evidence type="ECO:0000256" key="7">
    <source>
        <dbReference type="ARBA" id="ARBA00023242"/>
    </source>
</evidence>
<dbReference type="GO" id="GO:0005634">
    <property type="term" value="C:nucleus"/>
    <property type="evidence" value="ECO:0007669"/>
    <property type="project" value="UniProtKB-SubCell"/>
</dbReference>
<dbReference type="SUPFAM" id="SSF161219">
    <property type="entry name" value="CHY zinc finger-like"/>
    <property type="match status" value="1"/>
</dbReference>
<reference evidence="11" key="1">
    <citation type="submission" date="2015-04" db="UniProtKB">
        <authorList>
            <consortium name="EnsemblPlants"/>
        </authorList>
    </citation>
    <scope>IDENTIFICATION</scope>
</reference>
<dbReference type="InterPro" id="IPR013083">
    <property type="entry name" value="Znf_RING/FYVE/PHD"/>
</dbReference>
<dbReference type="InterPro" id="IPR037274">
    <property type="entry name" value="Znf_CHY_sf"/>
</dbReference>
<evidence type="ECO:0000259" key="10">
    <source>
        <dbReference type="PROSITE" id="PS51266"/>
    </source>
</evidence>
<name>A0A0D9Z211_9ORYZ</name>
<accession>A0A0D9Z211</accession>
<dbReference type="Gene3D" id="3.30.40.10">
    <property type="entry name" value="Zinc/RING finger domain, C3HC4 (zinc finger)"/>
    <property type="match status" value="1"/>
</dbReference>
<evidence type="ECO:0000313" key="12">
    <source>
        <dbReference type="Proteomes" id="UP000026961"/>
    </source>
</evidence>
<evidence type="ECO:0000256" key="8">
    <source>
        <dbReference type="PROSITE-ProRule" id="PRU00601"/>
    </source>
</evidence>
<keyword evidence="5" id="KW-0833">Ubl conjugation pathway</keyword>
<dbReference type="GO" id="GO:0016567">
    <property type="term" value="P:protein ubiquitination"/>
    <property type="evidence" value="ECO:0007669"/>
    <property type="project" value="TreeGrafter"/>
</dbReference>
<dbReference type="SUPFAM" id="SSF57850">
    <property type="entry name" value="RING/U-box"/>
    <property type="match status" value="1"/>
</dbReference>
<dbReference type="PROSITE" id="PS51266">
    <property type="entry name" value="ZF_CHY"/>
    <property type="match status" value="1"/>
</dbReference>
<keyword evidence="6" id="KW-0862">Zinc</keyword>
<feature type="domain" description="CHY-type" evidence="10">
    <location>
        <begin position="154"/>
        <end position="230"/>
    </location>
</feature>
<dbReference type="FunFam" id="2.20.28.10:FF:000009">
    <property type="entry name" value="RING finger and CHY zinc finger domain-containing protein 1"/>
    <property type="match status" value="1"/>
</dbReference>
<evidence type="ECO:0000259" key="9">
    <source>
        <dbReference type="PROSITE" id="PS50089"/>
    </source>
</evidence>
<dbReference type="InterPro" id="IPR001841">
    <property type="entry name" value="Znf_RING"/>
</dbReference>
<dbReference type="PANTHER" id="PTHR21319">
    <property type="entry name" value="RING FINGER AND CHY ZINC FINGER DOMAIN-CONTAINING PROTEIN 1"/>
    <property type="match status" value="1"/>
</dbReference>
<dbReference type="GO" id="GO:0061630">
    <property type="term" value="F:ubiquitin protein ligase activity"/>
    <property type="evidence" value="ECO:0007669"/>
    <property type="project" value="TreeGrafter"/>
</dbReference>
<keyword evidence="3" id="KW-0479">Metal-binding</keyword>
<dbReference type="PANTHER" id="PTHR21319:SF66">
    <property type="entry name" value="CHY-TYPE_CTCHY-TYPE_RING-TYPE ZINC FINGER PROTEIN"/>
    <property type="match status" value="1"/>
</dbReference>
<evidence type="ECO:0000313" key="11">
    <source>
        <dbReference type="EnsemblPlants" id="OGLUM03G03510.4"/>
    </source>
</evidence>
<keyword evidence="4 8" id="KW-0863">Zinc-finger</keyword>
<evidence type="ECO:0000256" key="4">
    <source>
        <dbReference type="ARBA" id="ARBA00022771"/>
    </source>
</evidence>
<reference evidence="11" key="2">
    <citation type="submission" date="2018-05" db="EMBL/GenBank/DDBJ databases">
        <title>OgluRS3 (Oryza glumaepatula Reference Sequence Version 3).</title>
        <authorList>
            <person name="Zhang J."/>
            <person name="Kudrna D."/>
            <person name="Lee S."/>
            <person name="Talag J."/>
            <person name="Welchert J."/>
            <person name="Wing R.A."/>
        </authorList>
    </citation>
    <scope>NUCLEOTIDE SEQUENCE [LARGE SCALE GENOMIC DNA]</scope>
</reference>
<dbReference type="EnsemblPlants" id="OGLUM03G03510.4">
    <property type="protein sequence ID" value="OGLUM03G03510.4"/>
    <property type="gene ID" value="OGLUM03G03510"/>
</dbReference>
<feature type="domain" description="RING-type" evidence="9">
    <location>
        <begin position="255"/>
        <end position="297"/>
    </location>
</feature>